<dbReference type="Proteomes" id="UP000887574">
    <property type="component" value="Unplaced"/>
</dbReference>
<dbReference type="InterPro" id="IPR001849">
    <property type="entry name" value="PH_domain"/>
</dbReference>
<reference evidence="5" key="1">
    <citation type="submission" date="2022-11" db="UniProtKB">
        <authorList>
            <consortium name="WormBaseParasite"/>
        </authorList>
    </citation>
    <scope>IDENTIFICATION</scope>
</reference>
<dbReference type="GO" id="GO:0019898">
    <property type="term" value="C:extrinsic component of membrane"/>
    <property type="evidence" value="ECO:0007669"/>
    <property type="project" value="TreeGrafter"/>
</dbReference>
<dbReference type="GO" id="GO:0007411">
    <property type="term" value="P:axon guidance"/>
    <property type="evidence" value="ECO:0007669"/>
    <property type="project" value="TreeGrafter"/>
</dbReference>
<name>A0A915CLG7_9BILA</name>
<feature type="domain" description="PH" evidence="3">
    <location>
        <begin position="29"/>
        <end position="137"/>
    </location>
</feature>
<feature type="region of interest" description="Disordered" evidence="2">
    <location>
        <begin position="162"/>
        <end position="209"/>
    </location>
</feature>
<dbReference type="CDD" id="cd13241">
    <property type="entry name" value="PH2_Kalirin_Trio_p63RhoGEF"/>
    <property type="match status" value="1"/>
</dbReference>
<evidence type="ECO:0000256" key="1">
    <source>
        <dbReference type="ARBA" id="ARBA00022658"/>
    </source>
</evidence>
<feature type="compositionally biased region" description="Polar residues" evidence="2">
    <location>
        <begin position="177"/>
        <end position="195"/>
    </location>
</feature>
<dbReference type="PROSITE" id="PS50003">
    <property type="entry name" value="PH_DOMAIN"/>
    <property type="match status" value="1"/>
</dbReference>
<dbReference type="GO" id="GO:0005737">
    <property type="term" value="C:cytoplasm"/>
    <property type="evidence" value="ECO:0007669"/>
    <property type="project" value="TreeGrafter"/>
</dbReference>
<evidence type="ECO:0000259" key="3">
    <source>
        <dbReference type="PROSITE" id="PS50003"/>
    </source>
</evidence>
<dbReference type="PANTHER" id="PTHR22826">
    <property type="entry name" value="RHO GUANINE EXCHANGE FACTOR-RELATED"/>
    <property type="match status" value="1"/>
</dbReference>
<evidence type="ECO:0000256" key="2">
    <source>
        <dbReference type="SAM" id="MobiDB-lite"/>
    </source>
</evidence>
<dbReference type="InterPro" id="IPR011993">
    <property type="entry name" value="PH-like_dom_sf"/>
</dbReference>
<evidence type="ECO:0000313" key="5">
    <source>
        <dbReference type="WBParaSite" id="jg10387"/>
    </source>
</evidence>
<protein>
    <submittedName>
        <fullName evidence="5">PH domain-containing protein</fullName>
    </submittedName>
</protein>
<dbReference type="PANTHER" id="PTHR22826:SF106">
    <property type="entry name" value="TRIO, ISOFORM A"/>
    <property type="match status" value="1"/>
</dbReference>
<dbReference type="AlphaFoldDB" id="A0A915CLG7"/>
<organism evidence="4 5">
    <name type="scientific">Ditylenchus dipsaci</name>
    <dbReference type="NCBI Taxonomy" id="166011"/>
    <lineage>
        <taxon>Eukaryota</taxon>
        <taxon>Metazoa</taxon>
        <taxon>Ecdysozoa</taxon>
        <taxon>Nematoda</taxon>
        <taxon>Chromadorea</taxon>
        <taxon>Rhabditida</taxon>
        <taxon>Tylenchina</taxon>
        <taxon>Tylenchomorpha</taxon>
        <taxon>Sphaerularioidea</taxon>
        <taxon>Anguinidae</taxon>
        <taxon>Anguininae</taxon>
        <taxon>Ditylenchus</taxon>
    </lineage>
</organism>
<dbReference type="GO" id="GO:0005085">
    <property type="term" value="F:guanyl-nucleotide exchange factor activity"/>
    <property type="evidence" value="ECO:0007669"/>
    <property type="project" value="UniProtKB-KW"/>
</dbReference>
<feature type="compositionally biased region" description="Low complexity" evidence="2">
    <location>
        <begin position="196"/>
        <end position="209"/>
    </location>
</feature>
<dbReference type="InterPro" id="IPR051336">
    <property type="entry name" value="RhoGEF_Guanine_NuclExch_SF"/>
</dbReference>
<sequence length="209" mass="22856">MKVVPKACDDMMQVGRLQNFEGNLNAQGRLLFQGTLQISDGGPNQPFRGKERRVFLFEQSAIIADCIPPRKEYGNPTYIFKNQIMVNKMVLDENVPDEPLRFILTSNDPSQPAVFVAQTASIDDKEKWLQKLSAQLDQQKTFLAALVDPKKYQNQLASSVGSLSLSGKKDSSSSLGTPSGAQPATSPKHNTATATKSSSKLFGFGKSKS</sequence>
<dbReference type="SUPFAM" id="SSF50729">
    <property type="entry name" value="PH domain-like"/>
    <property type="match status" value="1"/>
</dbReference>
<feature type="compositionally biased region" description="Low complexity" evidence="2">
    <location>
        <begin position="162"/>
        <end position="176"/>
    </location>
</feature>
<dbReference type="Pfam" id="PF22697">
    <property type="entry name" value="SOS1_NGEF_PH"/>
    <property type="match status" value="1"/>
</dbReference>
<keyword evidence="4" id="KW-1185">Reference proteome</keyword>
<evidence type="ECO:0000313" key="4">
    <source>
        <dbReference type="Proteomes" id="UP000887574"/>
    </source>
</evidence>
<proteinExistence type="predicted"/>
<accession>A0A915CLG7</accession>
<keyword evidence="1" id="KW-0344">Guanine-nucleotide releasing factor</keyword>
<dbReference type="InterPro" id="IPR055251">
    <property type="entry name" value="SOS1_NGEF_PH"/>
</dbReference>
<dbReference type="Gene3D" id="2.30.29.30">
    <property type="entry name" value="Pleckstrin-homology domain (PH domain)/Phosphotyrosine-binding domain (PTB)"/>
    <property type="match status" value="1"/>
</dbReference>
<dbReference type="SMART" id="SM00233">
    <property type="entry name" value="PH"/>
    <property type="match status" value="1"/>
</dbReference>
<dbReference type="WBParaSite" id="jg10387">
    <property type="protein sequence ID" value="jg10387"/>
    <property type="gene ID" value="jg10387"/>
</dbReference>